<proteinExistence type="predicted"/>
<dbReference type="Proteomes" id="UP001165289">
    <property type="component" value="Unassembled WGS sequence"/>
</dbReference>
<reference evidence="3 4" key="1">
    <citation type="journal article" date="2023" name="BMC Biol.">
        <title>The compact genome of the sponge Oopsacas minuta (Hexactinellida) is lacking key metazoan core genes.</title>
        <authorList>
            <person name="Santini S."/>
            <person name="Schenkelaars Q."/>
            <person name="Jourda C."/>
            <person name="Duchesne M."/>
            <person name="Belahbib H."/>
            <person name="Rocher C."/>
            <person name="Selva M."/>
            <person name="Riesgo A."/>
            <person name="Vervoort M."/>
            <person name="Leys S.P."/>
            <person name="Kodjabachian L."/>
            <person name="Le Bivic A."/>
            <person name="Borchiellini C."/>
            <person name="Claverie J.M."/>
            <person name="Renard E."/>
        </authorList>
    </citation>
    <scope>NUCLEOTIDE SEQUENCE [LARGE SCALE GENOMIC DNA]</scope>
    <source>
        <strain evidence="3">SPO-2</strain>
    </source>
</reference>
<keyword evidence="4" id="KW-1185">Reference proteome</keyword>
<comment type="caution">
    <text evidence="3">The sequence shown here is derived from an EMBL/GenBank/DDBJ whole genome shotgun (WGS) entry which is preliminary data.</text>
</comment>
<dbReference type="EMBL" id="JAKMXF010000044">
    <property type="protein sequence ID" value="KAI6659925.1"/>
    <property type="molecule type" value="Genomic_DNA"/>
</dbReference>
<evidence type="ECO:0000313" key="3">
    <source>
        <dbReference type="EMBL" id="KAI6659925.1"/>
    </source>
</evidence>
<organism evidence="3 4">
    <name type="scientific">Oopsacas minuta</name>
    <dbReference type="NCBI Taxonomy" id="111878"/>
    <lineage>
        <taxon>Eukaryota</taxon>
        <taxon>Metazoa</taxon>
        <taxon>Porifera</taxon>
        <taxon>Hexactinellida</taxon>
        <taxon>Hexasterophora</taxon>
        <taxon>Lyssacinosida</taxon>
        <taxon>Leucopsacidae</taxon>
        <taxon>Oopsacas</taxon>
    </lineage>
</organism>
<dbReference type="InterPro" id="IPR026702">
    <property type="entry name" value="CCDC83"/>
</dbReference>
<feature type="coiled-coil region" evidence="1">
    <location>
        <begin position="110"/>
        <end position="176"/>
    </location>
</feature>
<dbReference type="PANTHER" id="PTHR21468:SF1">
    <property type="entry name" value="COILED-COIL DOMAIN-CONTAINING PROTEIN 83"/>
    <property type="match status" value="1"/>
</dbReference>
<evidence type="ECO:0000256" key="2">
    <source>
        <dbReference type="SAM" id="MobiDB-lite"/>
    </source>
</evidence>
<keyword evidence="1" id="KW-0175">Coiled coil</keyword>
<accession>A0AAV7KGB1</accession>
<gene>
    <name evidence="3" type="ORF">LOD99_14265</name>
</gene>
<sequence>MPKKKGGTKVAKKKEKKFDPSGFTSGREALLSYKLINRRQQLGALQQEYTESRAAKDDTWKYLEKARLNRQDAFNNFMTEFQKYKERYETEEQCGRDNVLSAIHSNIEFIHRSKAEVKELEERIRDTGREREVLLERVLAGRHFKEVVRKQNEDRIEELRGEFIKMDEEHESTQAELDKASQVMKVTLEEQTRRKIGEQKHVVSDQVLKTAVSADELIVKETKENSWFKREIKWYQDLIVKLQYSCDELKGENMRLVSNINYPHMSTQHNKDIKIVTSPRIKSPKPHTSIPSIPSLPDLGDDRASSLDHNPWPVTLSMLQGIKSI</sequence>
<protein>
    <submittedName>
        <fullName evidence="3">Structural maintenance of chromosomes protein 1A-like</fullName>
    </submittedName>
</protein>
<feature type="region of interest" description="Disordered" evidence="2">
    <location>
        <begin position="279"/>
        <end position="304"/>
    </location>
</feature>
<feature type="compositionally biased region" description="Basic residues" evidence="2">
    <location>
        <begin position="1"/>
        <end position="15"/>
    </location>
</feature>
<dbReference type="PANTHER" id="PTHR21468">
    <property type="entry name" value="HSD9"/>
    <property type="match status" value="1"/>
</dbReference>
<feature type="region of interest" description="Disordered" evidence="2">
    <location>
        <begin position="1"/>
        <end position="25"/>
    </location>
</feature>
<name>A0AAV7KGB1_9METZ</name>
<dbReference type="AlphaFoldDB" id="A0AAV7KGB1"/>
<evidence type="ECO:0000313" key="4">
    <source>
        <dbReference type="Proteomes" id="UP001165289"/>
    </source>
</evidence>
<evidence type="ECO:0000256" key="1">
    <source>
        <dbReference type="SAM" id="Coils"/>
    </source>
</evidence>